<evidence type="ECO:0000256" key="2">
    <source>
        <dbReference type="ARBA" id="ARBA00023002"/>
    </source>
</evidence>
<dbReference type="EMBL" id="SOZI01000020">
    <property type="protein sequence ID" value="TNY22764.1"/>
    <property type="molecule type" value="Genomic_DNA"/>
</dbReference>
<dbReference type="PRINTS" id="PR00080">
    <property type="entry name" value="SDRFAMILY"/>
</dbReference>
<dbReference type="GO" id="GO:0016616">
    <property type="term" value="F:oxidoreductase activity, acting on the CH-OH group of donors, NAD or NADP as acceptor"/>
    <property type="evidence" value="ECO:0007669"/>
    <property type="project" value="UniProtKB-ARBA"/>
</dbReference>
<protein>
    <submittedName>
        <fullName evidence="4">Putative oxidoreductase</fullName>
    </submittedName>
</protein>
<dbReference type="PRINTS" id="PR00081">
    <property type="entry name" value="GDHRDH"/>
</dbReference>
<dbReference type="InterPro" id="IPR002347">
    <property type="entry name" value="SDR_fam"/>
</dbReference>
<dbReference type="AlphaFoldDB" id="A0A5C5G382"/>
<evidence type="ECO:0000256" key="1">
    <source>
        <dbReference type="ARBA" id="ARBA00006484"/>
    </source>
</evidence>
<comment type="caution">
    <text evidence="4">The sequence shown here is derived from an EMBL/GenBank/DDBJ whole genome shotgun (WGS) entry which is preliminary data.</text>
</comment>
<dbReference type="OrthoDB" id="1933717at2759"/>
<dbReference type="FunFam" id="3.40.50.720:FF:000047">
    <property type="entry name" value="NADP-dependent L-serine/L-allo-threonine dehydrogenase"/>
    <property type="match status" value="1"/>
</dbReference>
<dbReference type="SUPFAM" id="SSF51735">
    <property type="entry name" value="NAD(P)-binding Rossmann-fold domains"/>
    <property type="match status" value="1"/>
</dbReference>
<accession>A0A5C5G382</accession>
<dbReference type="Pfam" id="PF00106">
    <property type="entry name" value="adh_short"/>
    <property type="match status" value="1"/>
</dbReference>
<keyword evidence="2" id="KW-0560">Oxidoreductase</keyword>
<dbReference type="PANTHER" id="PTHR42901">
    <property type="entry name" value="ALCOHOL DEHYDROGENASE"/>
    <property type="match status" value="1"/>
</dbReference>
<reference evidence="4 5" key="1">
    <citation type="submission" date="2019-03" db="EMBL/GenBank/DDBJ databases">
        <title>Rhodosporidium diobovatum UCD-FST 08-225 genome sequencing, assembly, and annotation.</title>
        <authorList>
            <person name="Fakankun I.U."/>
            <person name="Fristensky B."/>
            <person name="Levin D.B."/>
        </authorList>
    </citation>
    <scope>NUCLEOTIDE SEQUENCE [LARGE SCALE GENOMIC DNA]</scope>
    <source>
        <strain evidence="4 5">UCD-FST 08-225</strain>
    </source>
</reference>
<gene>
    <name evidence="4" type="ORF">DMC30DRAFT_348421</name>
</gene>
<evidence type="ECO:0000313" key="4">
    <source>
        <dbReference type="EMBL" id="TNY22764.1"/>
    </source>
</evidence>
<comment type="similarity">
    <text evidence="1 3">Belongs to the short-chain dehydrogenases/reductases (SDR) family.</text>
</comment>
<dbReference type="PANTHER" id="PTHR42901:SF1">
    <property type="entry name" value="ALCOHOL DEHYDROGENASE"/>
    <property type="match status" value="1"/>
</dbReference>
<evidence type="ECO:0000256" key="3">
    <source>
        <dbReference type="RuleBase" id="RU000363"/>
    </source>
</evidence>
<dbReference type="Proteomes" id="UP000311382">
    <property type="component" value="Unassembled WGS sequence"/>
</dbReference>
<name>A0A5C5G382_9BASI</name>
<organism evidence="4 5">
    <name type="scientific">Rhodotorula diobovata</name>
    <dbReference type="NCBI Taxonomy" id="5288"/>
    <lineage>
        <taxon>Eukaryota</taxon>
        <taxon>Fungi</taxon>
        <taxon>Dikarya</taxon>
        <taxon>Basidiomycota</taxon>
        <taxon>Pucciniomycotina</taxon>
        <taxon>Microbotryomycetes</taxon>
        <taxon>Sporidiobolales</taxon>
        <taxon>Sporidiobolaceae</taxon>
        <taxon>Rhodotorula</taxon>
    </lineage>
</organism>
<keyword evidence="5" id="KW-1185">Reference proteome</keyword>
<sequence length="284" mass="31212">MSASNDLLFQMAKLAVAGKTVLVTGASGEIGFAVAKAFRQSGAHLVLTGSNQDKLDKSVQGLPAGEGKVWSYVCDLRSREQTEEFVRKTVDECSPVDILVNNAGFALAADAPFWEQDLDNVSTVMDVNVRGLMNVTHGVLKYHMMKRAPHPAGTILMMSSITGHQAPLKEFFEASYHTSKAAIEGFSNVLRHELVGTNVRVLVHRPGFVDTEFHRRRNNYDEAKTAAMFEGVAPLVADDIATGVLWQCAQLERVSVVLMETLPTSQRSLYSVDREWEKRNGSAE</sequence>
<proteinExistence type="inferred from homology"/>
<evidence type="ECO:0000313" key="5">
    <source>
        <dbReference type="Proteomes" id="UP000311382"/>
    </source>
</evidence>
<dbReference type="Gene3D" id="3.40.50.720">
    <property type="entry name" value="NAD(P)-binding Rossmann-like Domain"/>
    <property type="match status" value="1"/>
</dbReference>
<dbReference type="InterPro" id="IPR036291">
    <property type="entry name" value="NAD(P)-bd_dom_sf"/>
</dbReference>
<dbReference type="STRING" id="5288.A0A5C5G382"/>